<feature type="transmembrane region" description="Helical" evidence="10">
    <location>
        <begin position="104"/>
        <end position="125"/>
    </location>
</feature>
<evidence type="ECO:0000256" key="7">
    <source>
        <dbReference type="ARBA" id="ARBA00022970"/>
    </source>
</evidence>
<keyword evidence="8 10" id="KW-1133">Transmembrane helix</keyword>
<dbReference type="InterPro" id="IPR000515">
    <property type="entry name" value="MetI-like"/>
</dbReference>
<keyword evidence="9 10" id="KW-0472">Membrane</keyword>
<sequence length="296" mass="32761">MIAKKGKITATDLVLLSGIGAVAAGLLYLAAQKAQYHWNWQAIPQYLLRVDENTGKWVPGLILQGVLVTLRLSFWATVLALIIGTIMGLFRTSCSRYRRMLGSGYVEVIRNIPVLVWIFIFYYFVGDRLLPALGINQVVLMDGGPLSGILSLIMAEPARIPVFISGAVALAVYEGAYITEIIRAGIQSIDKGQWEASSGLGFTRAQQLRHVIFPQALRRVMPPLAGQFISTIKDSAIVSVISIQELTFQGMELMAATFLTFEVWITILAIYFILCLACSLLVERFELHLKREARPA</sequence>
<comment type="subcellular location">
    <subcellularLocation>
        <location evidence="2">Cell inner membrane</location>
        <topology evidence="2">Multi-pass membrane protein</topology>
    </subcellularLocation>
    <subcellularLocation>
        <location evidence="10">Cell membrane</location>
        <topology evidence="10">Multi-pass membrane protein</topology>
    </subcellularLocation>
</comment>
<keyword evidence="6 10" id="KW-0812">Transmembrane</keyword>
<evidence type="ECO:0000256" key="5">
    <source>
        <dbReference type="ARBA" id="ARBA00022475"/>
    </source>
</evidence>
<keyword evidence="13" id="KW-1185">Reference proteome</keyword>
<protein>
    <submittedName>
        <fullName evidence="12">Amino acid ABC transporter permease</fullName>
    </submittedName>
</protein>
<dbReference type="CDD" id="cd06261">
    <property type="entry name" value="TM_PBP2"/>
    <property type="match status" value="1"/>
</dbReference>
<dbReference type="PROSITE" id="PS50928">
    <property type="entry name" value="ABC_TM1"/>
    <property type="match status" value="1"/>
</dbReference>
<evidence type="ECO:0000256" key="10">
    <source>
        <dbReference type="RuleBase" id="RU363032"/>
    </source>
</evidence>
<evidence type="ECO:0000256" key="1">
    <source>
        <dbReference type="ARBA" id="ARBA00003159"/>
    </source>
</evidence>
<organism evidence="12 13">
    <name type="scientific">Desulfosarcina widdelii</name>
    <dbReference type="NCBI Taxonomy" id="947919"/>
    <lineage>
        <taxon>Bacteria</taxon>
        <taxon>Pseudomonadati</taxon>
        <taxon>Thermodesulfobacteriota</taxon>
        <taxon>Desulfobacteria</taxon>
        <taxon>Desulfobacterales</taxon>
        <taxon>Desulfosarcinaceae</taxon>
        <taxon>Desulfosarcina</taxon>
    </lineage>
</organism>
<name>A0A5K7ZG38_9BACT</name>
<evidence type="ECO:0000256" key="8">
    <source>
        <dbReference type="ARBA" id="ARBA00022989"/>
    </source>
</evidence>
<comment type="similarity">
    <text evidence="3">Belongs to the binding-protein-dependent transport system permease family. HisMQ subfamily.</text>
</comment>
<feature type="transmembrane region" description="Helical" evidence="10">
    <location>
        <begin position="263"/>
        <end position="282"/>
    </location>
</feature>
<evidence type="ECO:0000256" key="2">
    <source>
        <dbReference type="ARBA" id="ARBA00004429"/>
    </source>
</evidence>
<dbReference type="InterPro" id="IPR035906">
    <property type="entry name" value="MetI-like_sf"/>
</dbReference>
<comment type="function">
    <text evidence="1">Part of the binding-protein-dependent transport system for glutamine; probably responsible for the translocation of the substrate across the membrane.</text>
</comment>
<dbReference type="InterPro" id="IPR010065">
    <property type="entry name" value="AA_ABC_transptr_permease_3TM"/>
</dbReference>
<dbReference type="InterPro" id="IPR043429">
    <property type="entry name" value="ArtM/GltK/GlnP/TcyL/YhdX-like"/>
</dbReference>
<feature type="transmembrane region" description="Helical" evidence="10">
    <location>
        <begin position="72"/>
        <end position="92"/>
    </location>
</feature>
<evidence type="ECO:0000256" key="9">
    <source>
        <dbReference type="ARBA" id="ARBA00023136"/>
    </source>
</evidence>
<evidence type="ECO:0000313" key="12">
    <source>
        <dbReference type="EMBL" id="BBO77304.1"/>
    </source>
</evidence>
<keyword evidence="7" id="KW-0029">Amino-acid transport</keyword>
<dbReference type="OrthoDB" id="5365894at2"/>
<dbReference type="Gene3D" id="1.10.3720.10">
    <property type="entry name" value="MetI-like"/>
    <property type="match status" value="1"/>
</dbReference>
<keyword evidence="5" id="KW-1003">Cell membrane</keyword>
<evidence type="ECO:0000259" key="11">
    <source>
        <dbReference type="PROSITE" id="PS50928"/>
    </source>
</evidence>
<evidence type="ECO:0000256" key="3">
    <source>
        <dbReference type="ARBA" id="ARBA00010072"/>
    </source>
</evidence>
<dbReference type="EMBL" id="AP021875">
    <property type="protein sequence ID" value="BBO77304.1"/>
    <property type="molecule type" value="Genomic_DNA"/>
</dbReference>
<dbReference type="SUPFAM" id="SSF161098">
    <property type="entry name" value="MetI-like"/>
    <property type="match status" value="1"/>
</dbReference>
<dbReference type="GO" id="GO:0006865">
    <property type="term" value="P:amino acid transport"/>
    <property type="evidence" value="ECO:0007669"/>
    <property type="project" value="UniProtKB-KW"/>
</dbReference>
<dbReference type="Pfam" id="PF00528">
    <property type="entry name" value="BPD_transp_1"/>
    <property type="match status" value="1"/>
</dbReference>
<dbReference type="GO" id="GO:0043190">
    <property type="term" value="C:ATP-binding cassette (ABC) transporter complex"/>
    <property type="evidence" value="ECO:0007669"/>
    <property type="project" value="InterPro"/>
</dbReference>
<evidence type="ECO:0000256" key="4">
    <source>
        <dbReference type="ARBA" id="ARBA00022448"/>
    </source>
</evidence>
<dbReference type="PANTHER" id="PTHR30614:SF20">
    <property type="entry name" value="GLUTAMINE TRANSPORT SYSTEM PERMEASE PROTEIN GLNP"/>
    <property type="match status" value="1"/>
</dbReference>
<dbReference type="NCBIfam" id="TIGR01726">
    <property type="entry name" value="HEQRo_perm_3TM"/>
    <property type="match status" value="1"/>
</dbReference>
<gene>
    <name evidence="12" type="ORF">DSCW_47210</name>
</gene>
<feature type="transmembrane region" description="Helical" evidence="10">
    <location>
        <begin position="12"/>
        <end position="31"/>
    </location>
</feature>
<dbReference type="KEGG" id="dwd:DSCW_47210"/>
<reference evidence="12 13" key="1">
    <citation type="submission" date="2019-11" db="EMBL/GenBank/DDBJ databases">
        <title>Comparative genomics of hydrocarbon-degrading Desulfosarcina strains.</title>
        <authorList>
            <person name="Watanabe M."/>
            <person name="Kojima H."/>
            <person name="Fukui M."/>
        </authorList>
    </citation>
    <scope>NUCLEOTIDE SEQUENCE [LARGE SCALE GENOMIC DNA]</scope>
    <source>
        <strain evidence="12 13">PP31</strain>
    </source>
</reference>
<feature type="domain" description="ABC transmembrane type-1" evidence="11">
    <location>
        <begin position="66"/>
        <end position="282"/>
    </location>
</feature>
<evidence type="ECO:0000256" key="6">
    <source>
        <dbReference type="ARBA" id="ARBA00022692"/>
    </source>
</evidence>
<dbReference type="Proteomes" id="UP000427769">
    <property type="component" value="Chromosome"/>
</dbReference>
<dbReference type="RefSeq" id="WP_155306064.1">
    <property type="nucleotide sequence ID" value="NZ_AP021875.1"/>
</dbReference>
<dbReference type="PANTHER" id="PTHR30614">
    <property type="entry name" value="MEMBRANE COMPONENT OF AMINO ACID ABC TRANSPORTER"/>
    <property type="match status" value="1"/>
</dbReference>
<keyword evidence="4 10" id="KW-0813">Transport</keyword>
<proteinExistence type="inferred from homology"/>
<accession>A0A5K7ZG38</accession>
<evidence type="ECO:0000313" key="13">
    <source>
        <dbReference type="Proteomes" id="UP000427769"/>
    </source>
</evidence>
<dbReference type="GO" id="GO:0022857">
    <property type="term" value="F:transmembrane transporter activity"/>
    <property type="evidence" value="ECO:0007669"/>
    <property type="project" value="InterPro"/>
</dbReference>
<dbReference type="AlphaFoldDB" id="A0A5K7ZG38"/>